<name>A0ABR0NKY9_GOSAR</name>
<reference evidence="1 2" key="1">
    <citation type="submission" date="2023-03" db="EMBL/GenBank/DDBJ databases">
        <title>WGS of Gossypium arboreum.</title>
        <authorList>
            <person name="Yu D."/>
        </authorList>
    </citation>
    <scope>NUCLEOTIDE SEQUENCE [LARGE SCALE GENOMIC DNA]</scope>
    <source>
        <tissue evidence="1">Leaf</tissue>
    </source>
</reference>
<gene>
    <name evidence="1" type="ORF">PVK06_036973</name>
</gene>
<dbReference type="Proteomes" id="UP001358586">
    <property type="component" value="Chromosome 10"/>
</dbReference>
<evidence type="ECO:0000313" key="1">
    <source>
        <dbReference type="EMBL" id="KAK5795701.1"/>
    </source>
</evidence>
<keyword evidence="2" id="KW-1185">Reference proteome</keyword>
<accession>A0ABR0NKY9</accession>
<dbReference type="EMBL" id="JARKNE010000010">
    <property type="protein sequence ID" value="KAK5795701.1"/>
    <property type="molecule type" value="Genomic_DNA"/>
</dbReference>
<evidence type="ECO:0000313" key="2">
    <source>
        <dbReference type="Proteomes" id="UP001358586"/>
    </source>
</evidence>
<proteinExistence type="predicted"/>
<protein>
    <submittedName>
        <fullName evidence="1">Uncharacterized protein</fullName>
    </submittedName>
</protein>
<sequence length="374" mass="42921">MVCDYWLQNLIVDEKSPPKRLCRRRGVDGSNDNVLHNANVVHPPNEGNEEAQAKVNQVLPRERTWLTPYQYYSKPGDIYSHALEQAYSHRRRHPLAPTFSFEVVPTAGVSTLAPRHESKHRLAWSRIDMVSTMYVPEAKLDSLLLAPLHHLHSVDEQHLHYTKRKTGNKTGTYLEPPTPLLLHRLLGGDFSSTMRFYNQSSQTVAEGSTITPVQRVPNSIFREVRFLYGKCCKPSTSGDSDSVGPPYTTTAPGVSALAYDHFNFETTSQEMIIFVFPEDLSQHIVSSKKAQVKWYWKLLQAWKEVKPPPKTPKEVARLIVETLSRHQKADVEPLQLRVNISRENIKREENQVPNREQNRNVIPCTYKDFKQLFS</sequence>
<organism evidence="1 2">
    <name type="scientific">Gossypium arboreum</name>
    <name type="common">Tree cotton</name>
    <name type="synonym">Gossypium nanking</name>
    <dbReference type="NCBI Taxonomy" id="29729"/>
    <lineage>
        <taxon>Eukaryota</taxon>
        <taxon>Viridiplantae</taxon>
        <taxon>Streptophyta</taxon>
        <taxon>Embryophyta</taxon>
        <taxon>Tracheophyta</taxon>
        <taxon>Spermatophyta</taxon>
        <taxon>Magnoliopsida</taxon>
        <taxon>eudicotyledons</taxon>
        <taxon>Gunneridae</taxon>
        <taxon>Pentapetalae</taxon>
        <taxon>rosids</taxon>
        <taxon>malvids</taxon>
        <taxon>Malvales</taxon>
        <taxon>Malvaceae</taxon>
        <taxon>Malvoideae</taxon>
        <taxon>Gossypium</taxon>
    </lineage>
</organism>
<comment type="caution">
    <text evidence="1">The sequence shown here is derived from an EMBL/GenBank/DDBJ whole genome shotgun (WGS) entry which is preliminary data.</text>
</comment>